<evidence type="ECO:0000313" key="3">
    <source>
        <dbReference type="Proteomes" id="UP001139157"/>
    </source>
</evidence>
<dbReference type="AlphaFoldDB" id="A0A9X2E6V6"/>
<dbReference type="SUPFAM" id="SSF54427">
    <property type="entry name" value="NTF2-like"/>
    <property type="match status" value="1"/>
</dbReference>
<reference evidence="2" key="1">
    <citation type="submission" date="2022-06" db="EMBL/GenBank/DDBJ databases">
        <title>Novel species in genus nocardia.</title>
        <authorList>
            <person name="Li F."/>
        </authorList>
    </citation>
    <scope>NUCLEOTIDE SEQUENCE</scope>
    <source>
        <strain evidence="2">CDC141</strain>
    </source>
</reference>
<sequence>MDPDDERKIRAVVAAQTELWVRHEMAEWGELFTEDSDFIAHSGVWWRSRAENVRGHTDIPESVIAQKPAYTQRIANIAEIAGEVALVHAVWTWPRFRPPGAAVEDRSGILTYVLVKRQGNWFVRAAHNTRRLTP</sequence>
<keyword evidence="3" id="KW-1185">Reference proteome</keyword>
<feature type="domain" description="DUF4440" evidence="1">
    <location>
        <begin position="9"/>
        <end position="121"/>
    </location>
</feature>
<dbReference type="InterPro" id="IPR032710">
    <property type="entry name" value="NTF2-like_dom_sf"/>
</dbReference>
<dbReference type="RefSeq" id="WP_251913185.1">
    <property type="nucleotide sequence ID" value="NZ_JAMRXG010000006.1"/>
</dbReference>
<dbReference type="Pfam" id="PF14534">
    <property type="entry name" value="DUF4440"/>
    <property type="match status" value="1"/>
</dbReference>
<accession>A0A9X2E6V6</accession>
<dbReference type="InterPro" id="IPR011944">
    <property type="entry name" value="Steroid_delta5-4_isomerase"/>
</dbReference>
<dbReference type="EMBL" id="JAMRXG010000006">
    <property type="protein sequence ID" value="MCM6775202.1"/>
    <property type="molecule type" value="Genomic_DNA"/>
</dbReference>
<name>A0A9X2E6V6_9NOCA</name>
<dbReference type="InterPro" id="IPR027843">
    <property type="entry name" value="DUF4440"/>
</dbReference>
<dbReference type="Gene3D" id="3.10.450.50">
    <property type="match status" value="1"/>
</dbReference>
<gene>
    <name evidence="2" type="ORF">NDR86_17140</name>
</gene>
<protein>
    <submittedName>
        <fullName evidence="2">SgcJ/EcaC family oxidoreductase</fullName>
    </submittedName>
</protein>
<proteinExistence type="predicted"/>
<comment type="caution">
    <text evidence="2">The sequence shown here is derived from an EMBL/GenBank/DDBJ whole genome shotgun (WGS) entry which is preliminary data.</text>
</comment>
<evidence type="ECO:0000259" key="1">
    <source>
        <dbReference type="Pfam" id="PF14534"/>
    </source>
</evidence>
<evidence type="ECO:0000313" key="2">
    <source>
        <dbReference type="EMBL" id="MCM6775202.1"/>
    </source>
</evidence>
<dbReference type="Proteomes" id="UP001139157">
    <property type="component" value="Unassembled WGS sequence"/>
</dbReference>
<dbReference type="NCBIfam" id="TIGR02246">
    <property type="entry name" value="SgcJ/EcaC family oxidoreductase"/>
    <property type="match status" value="1"/>
</dbReference>
<organism evidence="2 3">
    <name type="scientific">Nocardia pulmonis</name>
    <dbReference type="NCBI Taxonomy" id="2951408"/>
    <lineage>
        <taxon>Bacteria</taxon>
        <taxon>Bacillati</taxon>
        <taxon>Actinomycetota</taxon>
        <taxon>Actinomycetes</taxon>
        <taxon>Mycobacteriales</taxon>
        <taxon>Nocardiaceae</taxon>
        <taxon>Nocardia</taxon>
    </lineage>
</organism>